<dbReference type="InterPro" id="IPR005817">
    <property type="entry name" value="Wnt"/>
</dbReference>
<dbReference type="GO" id="GO:0005615">
    <property type="term" value="C:extracellular space"/>
    <property type="evidence" value="ECO:0007669"/>
    <property type="project" value="TreeGrafter"/>
</dbReference>
<dbReference type="GO" id="GO:0060070">
    <property type="term" value="P:canonical Wnt signaling pathway"/>
    <property type="evidence" value="ECO:0007669"/>
    <property type="project" value="TreeGrafter"/>
</dbReference>
<dbReference type="PANTHER" id="PTHR12027">
    <property type="entry name" value="WNT RELATED"/>
    <property type="match status" value="1"/>
</dbReference>
<dbReference type="InterPro" id="IPR018161">
    <property type="entry name" value="Wnt_CS"/>
</dbReference>
<evidence type="ECO:0000256" key="6">
    <source>
        <dbReference type="ARBA" id="ARBA00022687"/>
    </source>
</evidence>
<dbReference type="Proteomes" id="UP001044222">
    <property type="component" value="Chromosome 19"/>
</dbReference>
<keyword evidence="7" id="KW-1015">Disulfide bond</keyword>
<evidence type="ECO:0000313" key="10">
    <source>
        <dbReference type="EMBL" id="KAG5830842.1"/>
    </source>
</evidence>
<dbReference type="GO" id="GO:0005109">
    <property type="term" value="F:frizzled binding"/>
    <property type="evidence" value="ECO:0007669"/>
    <property type="project" value="TreeGrafter"/>
</dbReference>
<sequence>MNQHNSEAGRQAVAKTMSTACRCHGVSGSCAVRTCWRTLAAFGRVGVFLKERYEAGVQVQGRSERAVRRKERARRRVPVAPDELVFLRKSPNYCLEDRRLGVAGTRGRSCSRASPGPDSCSLLCCGRGYNTRLVRHAQRCDCKFVWCCYVRCRLCESVSDVHTCK</sequence>
<proteinExistence type="inferred from homology"/>
<dbReference type="AlphaFoldDB" id="A0A9D3LJ12"/>
<keyword evidence="11" id="KW-1185">Reference proteome</keyword>
<organism evidence="10 11">
    <name type="scientific">Anguilla anguilla</name>
    <name type="common">European freshwater eel</name>
    <name type="synonym">Muraena anguilla</name>
    <dbReference type="NCBI Taxonomy" id="7936"/>
    <lineage>
        <taxon>Eukaryota</taxon>
        <taxon>Metazoa</taxon>
        <taxon>Chordata</taxon>
        <taxon>Craniata</taxon>
        <taxon>Vertebrata</taxon>
        <taxon>Euteleostomi</taxon>
        <taxon>Actinopterygii</taxon>
        <taxon>Neopterygii</taxon>
        <taxon>Teleostei</taxon>
        <taxon>Anguilliformes</taxon>
        <taxon>Anguillidae</taxon>
        <taxon>Anguilla</taxon>
    </lineage>
</organism>
<keyword evidence="4" id="KW-0964">Secreted</keyword>
<dbReference type="SMART" id="SM00097">
    <property type="entry name" value="WNT1"/>
    <property type="match status" value="1"/>
</dbReference>
<evidence type="ECO:0000256" key="3">
    <source>
        <dbReference type="ARBA" id="ARBA00022473"/>
    </source>
</evidence>
<comment type="similarity">
    <text evidence="2 9">Belongs to the Wnt family.</text>
</comment>
<dbReference type="GO" id="GO:0030182">
    <property type="term" value="P:neuron differentiation"/>
    <property type="evidence" value="ECO:0007669"/>
    <property type="project" value="TreeGrafter"/>
</dbReference>
<evidence type="ECO:0000256" key="7">
    <source>
        <dbReference type="ARBA" id="ARBA00023157"/>
    </source>
</evidence>
<evidence type="ECO:0000256" key="4">
    <source>
        <dbReference type="ARBA" id="ARBA00022525"/>
    </source>
</evidence>
<reference evidence="10" key="1">
    <citation type="submission" date="2021-01" db="EMBL/GenBank/DDBJ databases">
        <title>A chromosome-scale assembly of European eel, Anguilla anguilla.</title>
        <authorList>
            <person name="Henkel C."/>
            <person name="Jong-Raadsen S.A."/>
            <person name="Dufour S."/>
            <person name="Weltzien F.-A."/>
            <person name="Palstra A.P."/>
            <person name="Pelster B."/>
            <person name="Spaink H.P."/>
            <person name="Van Den Thillart G.E."/>
            <person name="Jansen H."/>
            <person name="Zahm M."/>
            <person name="Klopp C."/>
            <person name="Cedric C."/>
            <person name="Louis A."/>
            <person name="Berthelot C."/>
            <person name="Parey E."/>
            <person name="Roest Crollius H."/>
            <person name="Montfort J."/>
            <person name="Robinson-Rechavi M."/>
            <person name="Bucao C."/>
            <person name="Bouchez O."/>
            <person name="Gislard M."/>
            <person name="Lluch J."/>
            <person name="Milhes M."/>
            <person name="Lampietro C."/>
            <person name="Lopez Roques C."/>
            <person name="Donnadieu C."/>
            <person name="Braasch I."/>
            <person name="Desvignes T."/>
            <person name="Postlethwait J."/>
            <person name="Bobe J."/>
            <person name="Guiguen Y."/>
            <person name="Dirks R."/>
        </authorList>
    </citation>
    <scope>NUCLEOTIDE SEQUENCE</scope>
    <source>
        <strain evidence="10">Tag_6206</strain>
        <tissue evidence="10">Liver</tissue>
    </source>
</reference>
<dbReference type="Gene3D" id="3.30.2460.20">
    <property type="match status" value="1"/>
</dbReference>
<dbReference type="PROSITE" id="PS00246">
    <property type="entry name" value="WNT1"/>
    <property type="match status" value="1"/>
</dbReference>
<comment type="function">
    <text evidence="9">Ligand for members of the frizzled family of seven transmembrane receptors.</text>
</comment>
<dbReference type="EMBL" id="JAFIRN010000019">
    <property type="protein sequence ID" value="KAG5830842.1"/>
    <property type="molecule type" value="Genomic_DNA"/>
</dbReference>
<evidence type="ECO:0000256" key="1">
    <source>
        <dbReference type="ARBA" id="ARBA00004498"/>
    </source>
</evidence>
<keyword evidence="6 9" id="KW-0879">Wnt signaling pathway</keyword>
<dbReference type="InterPro" id="IPR043158">
    <property type="entry name" value="Wnt_C"/>
</dbReference>
<evidence type="ECO:0000256" key="8">
    <source>
        <dbReference type="ARBA" id="ARBA00023288"/>
    </source>
</evidence>
<evidence type="ECO:0000256" key="9">
    <source>
        <dbReference type="RuleBase" id="RU003500"/>
    </source>
</evidence>
<keyword evidence="5" id="KW-0272">Extracellular matrix</keyword>
<accession>A0A9D3LJ12</accession>
<comment type="subcellular location">
    <subcellularLocation>
        <location evidence="1 9">Secreted</location>
        <location evidence="1 9">Extracellular space</location>
        <location evidence="1 9">Extracellular matrix</location>
    </subcellularLocation>
</comment>
<dbReference type="FunFam" id="3.30.2460.20:FF:000001">
    <property type="entry name" value="Wnt homolog"/>
    <property type="match status" value="1"/>
</dbReference>
<evidence type="ECO:0000313" key="11">
    <source>
        <dbReference type="Proteomes" id="UP001044222"/>
    </source>
</evidence>
<dbReference type="PANTHER" id="PTHR12027:SF70">
    <property type="entry name" value="PROTEIN WNT-16"/>
    <property type="match status" value="1"/>
</dbReference>
<name>A0A9D3LJ12_ANGAN</name>
<evidence type="ECO:0000256" key="5">
    <source>
        <dbReference type="ARBA" id="ARBA00022530"/>
    </source>
</evidence>
<dbReference type="GO" id="GO:0045165">
    <property type="term" value="P:cell fate commitment"/>
    <property type="evidence" value="ECO:0007669"/>
    <property type="project" value="TreeGrafter"/>
</dbReference>
<protein>
    <recommendedName>
        <fullName evidence="9">Protein Wnt</fullName>
    </recommendedName>
</protein>
<dbReference type="PRINTS" id="PR01349">
    <property type="entry name" value="WNTPROTEIN"/>
</dbReference>
<dbReference type="GO" id="GO:0048513">
    <property type="term" value="P:animal organ development"/>
    <property type="evidence" value="ECO:0007669"/>
    <property type="project" value="UniProtKB-ARBA"/>
</dbReference>
<evidence type="ECO:0000256" key="2">
    <source>
        <dbReference type="ARBA" id="ARBA00005683"/>
    </source>
</evidence>
<dbReference type="GO" id="GO:0005125">
    <property type="term" value="F:cytokine activity"/>
    <property type="evidence" value="ECO:0007669"/>
    <property type="project" value="TreeGrafter"/>
</dbReference>
<comment type="caution">
    <text evidence="10">The sequence shown here is derived from an EMBL/GenBank/DDBJ whole genome shotgun (WGS) entry which is preliminary data.</text>
</comment>
<keyword evidence="3 9" id="KW-0217">Developmental protein</keyword>
<keyword evidence="8" id="KW-0449">Lipoprotein</keyword>
<dbReference type="Pfam" id="PF00110">
    <property type="entry name" value="wnt"/>
    <property type="match status" value="1"/>
</dbReference>
<gene>
    <name evidence="10" type="ORF">ANANG_G00314850</name>
</gene>